<dbReference type="Gene3D" id="6.10.140.2220">
    <property type="match status" value="1"/>
</dbReference>
<evidence type="ECO:0000313" key="5">
    <source>
        <dbReference type="EMBL" id="KAK0462255.1"/>
    </source>
</evidence>
<evidence type="ECO:0000256" key="3">
    <source>
        <dbReference type="ARBA" id="ARBA00022833"/>
    </source>
</evidence>
<organism evidence="5 6">
    <name type="scientific">Armillaria tabescens</name>
    <name type="common">Ringless honey mushroom</name>
    <name type="synonym">Agaricus tabescens</name>
    <dbReference type="NCBI Taxonomy" id="1929756"/>
    <lineage>
        <taxon>Eukaryota</taxon>
        <taxon>Fungi</taxon>
        <taxon>Dikarya</taxon>
        <taxon>Basidiomycota</taxon>
        <taxon>Agaricomycotina</taxon>
        <taxon>Agaricomycetes</taxon>
        <taxon>Agaricomycetidae</taxon>
        <taxon>Agaricales</taxon>
        <taxon>Marasmiineae</taxon>
        <taxon>Physalacriaceae</taxon>
        <taxon>Desarmillaria</taxon>
    </lineage>
</organism>
<dbReference type="SUPFAM" id="SSF144232">
    <property type="entry name" value="HIT/MYND zinc finger-like"/>
    <property type="match status" value="1"/>
</dbReference>
<proteinExistence type="predicted"/>
<evidence type="ECO:0000256" key="1">
    <source>
        <dbReference type="ARBA" id="ARBA00022723"/>
    </source>
</evidence>
<sequence>MGARSPTYCNHDASLFTPTSPYREIFEIYHKAVPSHSNLVRKAADSSAGSYHNDNGGECLLCTLITGLGIQVYYHATSSSTAITCSVSEKDTRPCGYNVRHYLRAAFRRAEDRPAMNEGIRSQKVILYVFGTLRYPFHLWRSAPKNSTGYFSVAWKTSFIQTALAFCSLVSPSLSRERFSMPTNPAILARARRAGEAIQRKKQVMKGSVSVLDEIPGSQILPSYIEVFMRHLSPDKVPSNDGDSSNSPSAIMAMACFRAICRGLDRDYYPGSDSDFVELWPGIRAWSLHFISIRTSKDLSVSGLGVDLTDMRNTTAMCLQSLVGIVSYMKIISADDPLHPHLVEFWRESCLSRCHTAETRWVGRSPLEVDPAETAKLCFNSVLEDYADGVRYDGDDMNGYCLNFMLAICKSPILAEVAIHEESVRFICSLMRQFAVTIIRLPPPPNSRLLNWFDSTSLASHSPYLPIILAMVDNRVLEMLLRIWPLLPPEEGYSVEPVIPSIIDNITLYTSYRSVTNGVIRSIISLDKKGVVVDIKDYTADIVRAWSDLKSIAQKRYAIRVSALQCESVQYCSMSCQRTHWKTDHKAKCIKSKIGLKDRKYLAYLAQVTIIEHDRTLLPMISDFMSEFSITECSSLAIEVDLRENPIIPKFSIKRIADIAEEAGAIKPWFADNHQGERDACGRARRILRSTLACYHFVLK</sequence>
<evidence type="ECO:0000256" key="2">
    <source>
        <dbReference type="ARBA" id="ARBA00022771"/>
    </source>
</evidence>
<dbReference type="AlphaFoldDB" id="A0AA39TXD8"/>
<keyword evidence="1" id="KW-0479">Metal-binding</keyword>
<comment type="caution">
    <text evidence="5">The sequence shown here is derived from an EMBL/GenBank/DDBJ whole genome shotgun (WGS) entry which is preliminary data.</text>
</comment>
<reference evidence="5" key="1">
    <citation type="submission" date="2023-06" db="EMBL/GenBank/DDBJ databases">
        <authorList>
            <consortium name="Lawrence Berkeley National Laboratory"/>
            <person name="Ahrendt S."/>
            <person name="Sahu N."/>
            <person name="Indic B."/>
            <person name="Wong-Bajracharya J."/>
            <person name="Merenyi Z."/>
            <person name="Ke H.-M."/>
            <person name="Monk M."/>
            <person name="Kocsube S."/>
            <person name="Drula E."/>
            <person name="Lipzen A."/>
            <person name="Balint B."/>
            <person name="Henrissat B."/>
            <person name="Andreopoulos B."/>
            <person name="Martin F.M."/>
            <person name="Harder C.B."/>
            <person name="Rigling D."/>
            <person name="Ford K.L."/>
            <person name="Foster G.D."/>
            <person name="Pangilinan J."/>
            <person name="Papanicolaou A."/>
            <person name="Barry K."/>
            <person name="LaButti K."/>
            <person name="Viragh M."/>
            <person name="Koriabine M."/>
            <person name="Yan M."/>
            <person name="Riley R."/>
            <person name="Champramary S."/>
            <person name="Plett K.L."/>
            <person name="Tsai I.J."/>
            <person name="Slot J."/>
            <person name="Sipos G."/>
            <person name="Plett J."/>
            <person name="Nagy L.G."/>
            <person name="Grigoriev I.V."/>
        </authorList>
    </citation>
    <scope>NUCLEOTIDE SEQUENCE</scope>
    <source>
        <strain evidence="5">CCBAS 213</strain>
    </source>
</reference>
<dbReference type="Pfam" id="PF01753">
    <property type="entry name" value="zf-MYND"/>
    <property type="match status" value="1"/>
</dbReference>
<keyword evidence="2" id="KW-0863">Zinc-finger</keyword>
<name>A0AA39TXD8_ARMTA</name>
<keyword evidence="6" id="KW-1185">Reference proteome</keyword>
<dbReference type="Proteomes" id="UP001175211">
    <property type="component" value="Unassembled WGS sequence"/>
</dbReference>
<accession>A0AA39TXD8</accession>
<feature type="domain" description="MYND-type" evidence="4">
    <location>
        <begin position="565"/>
        <end position="589"/>
    </location>
</feature>
<keyword evidence="3" id="KW-0862">Zinc</keyword>
<gene>
    <name evidence="5" type="ORF">EV420DRAFT_1734325</name>
</gene>
<dbReference type="InterPro" id="IPR002893">
    <property type="entry name" value="Znf_MYND"/>
</dbReference>
<evidence type="ECO:0000313" key="6">
    <source>
        <dbReference type="Proteomes" id="UP001175211"/>
    </source>
</evidence>
<dbReference type="RefSeq" id="XP_060333867.1">
    <property type="nucleotide sequence ID" value="XM_060479978.1"/>
</dbReference>
<dbReference type="EMBL" id="JAUEPS010000009">
    <property type="protein sequence ID" value="KAK0462255.1"/>
    <property type="molecule type" value="Genomic_DNA"/>
</dbReference>
<dbReference type="GeneID" id="85363526"/>
<protein>
    <recommendedName>
        <fullName evidence="4">MYND-type domain-containing protein</fullName>
    </recommendedName>
</protein>
<dbReference type="GO" id="GO:0008270">
    <property type="term" value="F:zinc ion binding"/>
    <property type="evidence" value="ECO:0007669"/>
    <property type="project" value="UniProtKB-KW"/>
</dbReference>
<evidence type="ECO:0000259" key="4">
    <source>
        <dbReference type="Pfam" id="PF01753"/>
    </source>
</evidence>